<dbReference type="InterPro" id="IPR001845">
    <property type="entry name" value="HTH_ArsR_DNA-bd_dom"/>
</dbReference>
<dbReference type="NCBIfam" id="NF033788">
    <property type="entry name" value="HTH_metalloreg"/>
    <property type="match status" value="1"/>
</dbReference>
<organism evidence="6 7">
    <name type="scientific">Corynebacterium spheniscorum</name>
    <dbReference type="NCBI Taxonomy" id="185761"/>
    <lineage>
        <taxon>Bacteria</taxon>
        <taxon>Bacillati</taxon>
        <taxon>Actinomycetota</taxon>
        <taxon>Actinomycetes</taxon>
        <taxon>Mycobacteriales</taxon>
        <taxon>Corynebacteriaceae</taxon>
        <taxon>Corynebacterium</taxon>
    </lineage>
</organism>
<dbReference type="InterPro" id="IPR036388">
    <property type="entry name" value="WH-like_DNA-bd_sf"/>
</dbReference>
<evidence type="ECO:0000313" key="6">
    <source>
        <dbReference type="EMBL" id="SFG29619.1"/>
    </source>
</evidence>
<keyword evidence="1" id="KW-0805">Transcription regulation</keyword>
<evidence type="ECO:0000256" key="3">
    <source>
        <dbReference type="ARBA" id="ARBA00023163"/>
    </source>
</evidence>
<evidence type="ECO:0000313" key="7">
    <source>
        <dbReference type="Proteomes" id="UP000199065"/>
    </source>
</evidence>
<feature type="compositionally biased region" description="Low complexity" evidence="4">
    <location>
        <begin position="152"/>
        <end position="168"/>
    </location>
</feature>
<dbReference type="InterPro" id="IPR051081">
    <property type="entry name" value="HTH_MetalResp_TranReg"/>
</dbReference>
<keyword evidence="7" id="KW-1185">Reference proteome</keyword>
<dbReference type="InterPro" id="IPR036390">
    <property type="entry name" value="WH_DNA-bd_sf"/>
</dbReference>
<reference evidence="6 7" key="1">
    <citation type="submission" date="2016-10" db="EMBL/GenBank/DDBJ databases">
        <authorList>
            <person name="de Groot N.N."/>
        </authorList>
    </citation>
    <scope>NUCLEOTIDE SEQUENCE [LARGE SCALE GENOMIC DNA]</scope>
    <source>
        <strain>J11</strain>
        <strain evidence="7">PG 39</strain>
    </source>
</reference>
<evidence type="ECO:0000256" key="2">
    <source>
        <dbReference type="ARBA" id="ARBA00023125"/>
    </source>
</evidence>
<dbReference type="SMART" id="SM00418">
    <property type="entry name" value="HTH_ARSR"/>
    <property type="match status" value="1"/>
</dbReference>
<dbReference type="Proteomes" id="UP000199065">
    <property type="component" value="Unassembled WGS sequence"/>
</dbReference>
<dbReference type="GO" id="GO:0003700">
    <property type="term" value="F:DNA-binding transcription factor activity"/>
    <property type="evidence" value="ECO:0007669"/>
    <property type="project" value="InterPro"/>
</dbReference>
<feature type="compositionally biased region" description="Basic and acidic residues" evidence="4">
    <location>
        <begin position="140"/>
        <end position="151"/>
    </location>
</feature>
<dbReference type="SUPFAM" id="SSF46785">
    <property type="entry name" value="Winged helix' DNA-binding domain"/>
    <property type="match status" value="1"/>
</dbReference>
<keyword evidence="3" id="KW-0804">Transcription</keyword>
<keyword evidence="2 6" id="KW-0238">DNA-binding</keyword>
<protein>
    <submittedName>
        <fullName evidence="6">DNA-binding transcriptional regulator, ArsR family</fullName>
    </submittedName>
</protein>
<gene>
    <name evidence="6" type="ORF">SAMN05660282_00530</name>
</gene>
<name>A0A1I2QQR2_9CORY</name>
<feature type="region of interest" description="Disordered" evidence="4">
    <location>
        <begin position="137"/>
        <end position="192"/>
    </location>
</feature>
<dbReference type="PROSITE" id="PS50987">
    <property type="entry name" value="HTH_ARSR_2"/>
    <property type="match status" value="1"/>
</dbReference>
<dbReference type="PANTHER" id="PTHR33154:SF18">
    <property type="entry name" value="ARSENICAL RESISTANCE OPERON REPRESSOR"/>
    <property type="match status" value="1"/>
</dbReference>
<dbReference type="Gene3D" id="1.10.10.10">
    <property type="entry name" value="Winged helix-like DNA-binding domain superfamily/Winged helix DNA-binding domain"/>
    <property type="match status" value="1"/>
</dbReference>
<dbReference type="PRINTS" id="PR00778">
    <property type="entry name" value="HTHARSR"/>
</dbReference>
<dbReference type="GO" id="GO:0003677">
    <property type="term" value="F:DNA binding"/>
    <property type="evidence" value="ECO:0007669"/>
    <property type="project" value="UniProtKB-KW"/>
</dbReference>
<dbReference type="AlphaFoldDB" id="A0A1I2QQR2"/>
<sequence>MCEERRAATTTMDINKETFISMDQAAAAKIISALDSRLRIQIVLLLAEHERYVHEIVKVTRKSQPLISQHLRVLKTAELVDSERRGREVVYRLIEPKALEILLIAASAGKSTATGFPATSSPESAWATVTSIDSHQSLHSLDDGASSDKGRSSAASGPAYAPAAAVPPSAVPPTIPAPIRTMSDQTSPVCPE</sequence>
<evidence type="ECO:0000256" key="1">
    <source>
        <dbReference type="ARBA" id="ARBA00023015"/>
    </source>
</evidence>
<evidence type="ECO:0000259" key="5">
    <source>
        <dbReference type="PROSITE" id="PS50987"/>
    </source>
</evidence>
<dbReference type="InterPro" id="IPR011991">
    <property type="entry name" value="ArsR-like_HTH"/>
</dbReference>
<dbReference type="PANTHER" id="PTHR33154">
    <property type="entry name" value="TRANSCRIPTIONAL REGULATOR, ARSR FAMILY"/>
    <property type="match status" value="1"/>
</dbReference>
<dbReference type="CDD" id="cd00090">
    <property type="entry name" value="HTH_ARSR"/>
    <property type="match status" value="1"/>
</dbReference>
<dbReference type="STRING" id="185761.SAMN05660282_00530"/>
<dbReference type="Pfam" id="PF01022">
    <property type="entry name" value="HTH_5"/>
    <property type="match status" value="1"/>
</dbReference>
<proteinExistence type="predicted"/>
<feature type="compositionally biased region" description="Polar residues" evidence="4">
    <location>
        <begin position="182"/>
        <end position="192"/>
    </location>
</feature>
<accession>A0A1I2QQR2</accession>
<evidence type="ECO:0000256" key="4">
    <source>
        <dbReference type="SAM" id="MobiDB-lite"/>
    </source>
</evidence>
<dbReference type="EMBL" id="FOPJ01000002">
    <property type="protein sequence ID" value="SFG29619.1"/>
    <property type="molecule type" value="Genomic_DNA"/>
</dbReference>
<feature type="domain" description="HTH arsR-type" evidence="5">
    <location>
        <begin position="19"/>
        <end position="113"/>
    </location>
</feature>